<dbReference type="EMBL" id="CAXKWB010000067">
    <property type="protein sequence ID" value="CAL4058925.1"/>
    <property type="molecule type" value="Genomic_DNA"/>
</dbReference>
<evidence type="ECO:0000256" key="10">
    <source>
        <dbReference type="ARBA" id="ARBA00022989"/>
    </source>
</evidence>
<dbReference type="Proteomes" id="UP001497623">
    <property type="component" value="Unassembled WGS sequence"/>
</dbReference>
<dbReference type="GO" id="GO:0006488">
    <property type="term" value="P:dolichol-linked oligosaccharide biosynthetic process"/>
    <property type="evidence" value="ECO:0007669"/>
    <property type="project" value="InterPro"/>
</dbReference>
<dbReference type="InterPro" id="IPR016900">
    <property type="entry name" value="Alg10"/>
</dbReference>
<dbReference type="Pfam" id="PF04922">
    <property type="entry name" value="DIE2_ALG10"/>
    <property type="match status" value="1"/>
</dbReference>
<evidence type="ECO:0000256" key="6">
    <source>
        <dbReference type="ARBA" id="ARBA00022676"/>
    </source>
</evidence>
<name>A0AAV2PJG3_MEGNR</name>
<evidence type="ECO:0000256" key="14">
    <source>
        <dbReference type="SAM" id="Phobius"/>
    </source>
</evidence>
<evidence type="ECO:0000313" key="16">
    <source>
        <dbReference type="Proteomes" id="UP001497623"/>
    </source>
</evidence>
<sequence length="114" mass="13962">MNPVKRFAFFKYLMVPVYMFGAYLTYVFMSERNFVFKMMFVLCLCVCIVPQKLIELRYFIIPFLILRLQAVSRNWLQLWTETLYFLLINAVTLYIFVSKTFYWEDASEPQRIMW</sequence>
<comment type="subcellular location">
    <subcellularLocation>
        <location evidence="1">Endoplasmic reticulum membrane</location>
        <topology evidence="1">Multi-pass membrane protein</topology>
    </subcellularLocation>
</comment>
<gene>
    <name evidence="15" type="ORF">MNOR_LOCUS326</name>
</gene>
<keyword evidence="8 14" id="KW-0812">Transmembrane</keyword>
<dbReference type="EC" id="2.4.1.256" evidence="4"/>
<keyword evidence="9" id="KW-0256">Endoplasmic reticulum</keyword>
<comment type="pathway">
    <text evidence="2">Protein modification; protein glycosylation.</text>
</comment>
<comment type="catalytic activity">
    <reaction evidence="13">
        <text>an alpha-D-Glc-(1-&gt;3)-alpha-D-Glc-(1-&gt;3)-alpha-D-Man-(1-&gt;2)-alpha-D-Man-(1-&gt;2)-alpha-D-Man-(1-&gt;3)-[alpha-D-Man-(1-&gt;2)-alpha-D-Man-(1-&gt;3)-[alpha-D-Man-(1-&gt;2)-alpha-D-Man-(1-&gt;6)]-alpha-D-Man-(1-&gt;6)]-beta-D-Man-(1-&gt;4)-beta-D-GlcNAc-(1-&gt;4)-alpha-D-GlcNAc-diphospho-di-trans,poly-cis-dolichol + a di-trans,poly-cis-dolichyl beta-D-glucosyl phosphate = a alpha-D-Glc-(1-&gt;2)-alpha-D-Glc-(1-&gt;3)-alpha-D-Glc-(1-&gt;3)-alpha-D-Man-(1-&gt;2)-alpha-D-Man-(1-&gt;2)-alpha-D-Man-(1-&gt;3)-[alpha-D-Man-(1-&gt;2)-alpha-D-Man-(1-&gt;3)-[alpha-D-Man-(1-&gt;2)-alpha-D-Man-(1-&gt;6)]-alpha-D-Man-(1-&gt;6)]-beta-D-Man-(1-&gt;4)-beta-D-GlcNAc-(1-&gt;4)-alpha-D-GlcNAc-diphospho-di-trans,poly-cis-dolichol + a di-trans,poly-cis-dolichyl phosphate + H(+)</text>
        <dbReference type="Rhea" id="RHEA:29543"/>
        <dbReference type="Rhea" id="RHEA-COMP:19498"/>
        <dbReference type="Rhea" id="RHEA-COMP:19502"/>
        <dbReference type="Rhea" id="RHEA-COMP:19512"/>
        <dbReference type="Rhea" id="RHEA-COMP:19522"/>
        <dbReference type="ChEBI" id="CHEBI:15378"/>
        <dbReference type="ChEBI" id="CHEBI:57525"/>
        <dbReference type="ChEBI" id="CHEBI:57683"/>
        <dbReference type="ChEBI" id="CHEBI:132522"/>
        <dbReference type="ChEBI" id="CHEBI:132523"/>
        <dbReference type="EC" id="2.4.1.256"/>
    </reaction>
    <physiologicalReaction direction="left-to-right" evidence="13">
        <dbReference type="Rhea" id="RHEA:29544"/>
    </physiologicalReaction>
</comment>
<evidence type="ECO:0000256" key="12">
    <source>
        <dbReference type="ARBA" id="ARBA00044727"/>
    </source>
</evidence>
<keyword evidence="10 14" id="KW-1133">Transmembrane helix</keyword>
<evidence type="ECO:0000256" key="7">
    <source>
        <dbReference type="ARBA" id="ARBA00022679"/>
    </source>
</evidence>
<dbReference type="GO" id="GO:0106073">
    <property type="term" value="F:dolichyl pyrophosphate Glc2Man9GlcNAc2 alpha-1,2-glucosyltransferase activity"/>
    <property type="evidence" value="ECO:0007669"/>
    <property type="project" value="UniProtKB-EC"/>
</dbReference>
<evidence type="ECO:0000256" key="8">
    <source>
        <dbReference type="ARBA" id="ARBA00022692"/>
    </source>
</evidence>
<feature type="transmembrane region" description="Helical" evidence="14">
    <location>
        <begin position="82"/>
        <end position="103"/>
    </location>
</feature>
<accession>A0AAV2PJG3</accession>
<dbReference type="AlphaFoldDB" id="A0AAV2PJG3"/>
<evidence type="ECO:0000256" key="11">
    <source>
        <dbReference type="ARBA" id="ARBA00023136"/>
    </source>
</evidence>
<evidence type="ECO:0000256" key="5">
    <source>
        <dbReference type="ARBA" id="ARBA00018512"/>
    </source>
</evidence>
<keyword evidence="6" id="KW-0328">Glycosyltransferase</keyword>
<keyword evidence="11 14" id="KW-0472">Membrane</keyword>
<evidence type="ECO:0000256" key="2">
    <source>
        <dbReference type="ARBA" id="ARBA00004922"/>
    </source>
</evidence>
<feature type="transmembrane region" description="Helical" evidence="14">
    <location>
        <begin position="7"/>
        <end position="28"/>
    </location>
</feature>
<dbReference type="PANTHER" id="PTHR12989:SF10">
    <property type="entry name" value="DOL-P-GLC:GLC(2)MAN(9)GLCNAC(2)-PP-DOL ALPHA-1,2-GLUCOSYLTRANSFERASE-RELATED"/>
    <property type="match status" value="1"/>
</dbReference>
<organism evidence="15 16">
    <name type="scientific">Meganyctiphanes norvegica</name>
    <name type="common">Northern krill</name>
    <name type="synonym">Thysanopoda norvegica</name>
    <dbReference type="NCBI Taxonomy" id="48144"/>
    <lineage>
        <taxon>Eukaryota</taxon>
        <taxon>Metazoa</taxon>
        <taxon>Ecdysozoa</taxon>
        <taxon>Arthropoda</taxon>
        <taxon>Crustacea</taxon>
        <taxon>Multicrustacea</taxon>
        <taxon>Malacostraca</taxon>
        <taxon>Eumalacostraca</taxon>
        <taxon>Eucarida</taxon>
        <taxon>Euphausiacea</taxon>
        <taxon>Euphausiidae</taxon>
        <taxon>Meganyctiphanes</taxon>
    </lineage>
</organism>
<evidence type="ECO:0000256" key="9">
    <source>
        <dbReference type="ARBA" id="ARBA00022824"/>
    </source>
</evidence>
<feature type="transmembrane region" description="Helical" evidence="14">
    <location>
        <begin position="34"/>
        <end position="51"/>
    </location>
</feature>
<comment type="caution">
    <text evidence="15">The sequence shown here is derived from an EMBL/GenBank/DDBJ whole genome shotgun (WGS) entry which is preliminary data.</text>
</comment>
<comment type="similarity">
    <text evidence="3">Belongs to the ALG10 glucosyltransferase family.</text>
</comment>
<protein>
    <recommendedName>
        <fullName evidence="5">Dol-P-Glc:Glc(2)Man(9)GlcNAc(2)-PP-Dol alpha-1,2-glucosyltransferase</fullName>
        <ecNumber evidence="4">2.4.1.256</ecNumber>
    </recommendedName>
</protein>
<evidence type="ECO:0000256" key="3">
    <source>
        <dbReference type="ARBA" id="ARBA00010600"/>
    </source>
</evidence>
<dbReference type="GO" id="GO:0005789">
    <property type="term" value="C:endoplasmic reticulum membrane"/>
    <property type="evidence" value="ECO:0007669"/>
    <property type="project" value="UniProtKB-SubCell"/>
</dbReference>
<evidence type="ECO:0000256" key="1">
    <source>
        <dbReference type="ARBA" id="ARBA00004477"/>
    </source>
</evidence>
<evidence type="ECO:0000313" key="15">
    <source>
        <dbReference type="EMBL" id="CAL4058925.1"/>
    </source>
</evidence>
<evidence type="ECO:0000256" key="13">
    <source>
        <dbReference type="ARBA" id="ARBA00048064"/>
    </source>
</evidence>
<keyword evidence="7" id="KW-0808">Transferase</keyword>
<keyword evidence="16" id="KW-1185">Reference proteome</keyword>
<evidence type="ECO:0000256" key="4">
    <source>
        <dbReference type="ARBA" id="ARBA00011967"/>
    </source>
</evidence>
<proteinExistence type="inferred from homology"/>
<comment type="function">
    <text evidence="12">Dol-P-Glc:Glc(2)Man(9)GlcNAc(2)-PP-Dol alpha-1,2-glucosyltransferase that operates in the biosynthetic pathway of dolichol-linked oligosaccharides, the glycan precursors employed in protein asparagine (N)-glycosylation. The assembly of dolichol-linked oligosaccharides begins on the cytosolic side of the endoplasmic reticulum membrane and finishes in its lumen. The sequential addition of sugars to dolichol pyrophosphate produces dolichol-linked oligosaccharides containing fourteen sugars, including two GlcNAcs, nine mannoses and three glucoses. Once assembled, the oligosaccharide is transferred from the lipid to nascent proteins by oligosaccharyltransferases. In the lumen of the endoplasmic reticulum, adds the third and last glucose residue from dolichyl phosphate glucose (Dol-P-Glc) onto the lipid-linked oligosaccharide intermediate Glc(2)Man(9)GlcNAc(2)-PP-Dol to produce Glc(3)Man(9)GlcNAc(2)-PP-Dol.</text>
</comment>
<dbReference type="PANTHER" id="PTHR12989">
    <property type="entry name" value="ALPHA-1,2-GLUCOSYLTRANSFERASE ALG10"/>
    <property type="match status" value="1"/>
</dbReference>
<reference evidence="15 16" key="1">
    <citation type="submission" date="2024-05" db="EMBL/GenBank/DDBJ databases">
        <authorList>
            <person name="Wallberg A."/>
        </authorList>
    </citation>
    <scope>NUCLEOTIDE SEQUENCE [LARGE SCALE GENOMIC DNA]</scope>
</reference>